<dbReference type="EMBL" id="JBANAX010000824">
    <property type="protein sequence ID" value="KAL1192398.1"/>
    <property type="molecule type" value="Genomic_DNA"/>
</dbReference>
<keyword evidence="6" id="KW-1133">Transmembrane helix</keyword>
<dbReference type="GO" id="GO:0006071">
    <property type="term" value="P:glycerol metabolic process"/>
    <property type="evidence" value="ECO:0007669"/>
    <property type="project" value="UniProtKB-KW"/>
</dbReference>
<dbReference type="EC" id="3.1.4.46" evidence="1"/>
<dbReference type="InterPro" id="IPR030395">
    <property type="entry name" value="GP_PDE_dom"/>
</dbReference>
<evidence type="ECO:0000259" key="7">
    <source>
        <dbReference type="PROSITE" id="PS51704"/>
    </source>
</evidence>
<gene>
    <name evidence="8" type="ORF">V5N11_005153</name>
</gene>
<dbReference type="AlphaFoldDB" id="A0ABD0ZD56"/>
<evidence type="ECO:0000313" key="9">
    <source>
        <dbReference type="Proteomes" id="UP001558713"/>
    </source>
</evidence>
<dbReference type="Gene3D" id="3.20.20.190">
    <property type="entry name" value="Phosphatidylinositol (PI) phosphodiesterase"/>
    <property type="match status" value="1"/>
</dbReference>
<keyword evidence="4" id="KW-0378">Hydrolase</keyword>
<sequence>MNSQLGFPTMLLLRFSTVLFYSVVLIQLFASQIDAQRSTSPWQTLSGDAPLVIARGGFSGLFPDSSLAAYSFAISTSVDGAVMWCDFQLTKDGAGICFPDLNLGNASNIQDLYPNHQSQAVLEFILLKRICIYFREND</sequence>
<dbReference type="PROSITE" id="PS51704">
    <property type="entry name" value="GP_PDE"/>
    <property type="match status" value="1"/>
</dbReference>
<protein>
    <recommendedName>
        <fullName evidence="1">glycerophosphodiester phosphodiesterase</fullName>
        <ecNumber evidence="1">3.1.4.46</ecNumber>
    </recommendedName>
</protein>
<keyword evidence="6" id="KW-0812">Transmembrane</keyword>
<proteinExistence type="predicted"/>
<reference evidence="8 9" key="1">
    <citation type="submission" date="2024-04" db="EMBL/GenBank/DDBJ databases">
        <title>Genome assembly C_amara_ONT_v2.</title>
        <authorList>
            <person name="Yant L."/>
            <person name="Moore C."/>
            <person name="Slenker M."/>
        </authorList>
    </citation>
    <scope>NUCLEOTIDE SEQUENCE [LARGE SCALE GENOMIC DNA]</scope>
    <source>
        <tissue evidence="8">Leaf</tissue>
    </source>
</reference>
<keyword evidence="6" id="KW-0472">Membrane</keyword>
<evidence type="ECO:0000256" key="4">
    <source>
        <dbReference type="ARBA" id="ARBA00022801"/>
    </source>
</evidence>
<dbReference type="PANTHER" id="PTHR43620:SF39">
    <property type="entry name" value="GLYCEROPHOSPHODIESTER PHOSPHODIESTERASE GDPDL1-RELATED"/>
    <property type="match status" value="1"/>
</dbReference>
<comment type="caution">
    <text evidence="8">The sequence shown here is derived from an EMBL/GenBank/DDBJ whole genome shotgun (WGS) entry which is preliminary data.</text>
</comment>
<keyword evidence="2" id="KW-0732">Signal</keyword>
<keyword evidence="9" id="KW-1185">Reference proteome</keyword>
<feature type="transmembrane region" description="Helical" evidence="6">
    <location>
        <begin position="12"/>
        <end position="30"/>
    </location>
</feature>
<evidence type="ECO:0000313" key="8">
    <source>
        <dbReference type="EMBL" id="KAL1192398.1"/>
    </source>
</evidence>
<feature type="domain" description="GP-PDE" evidence="7">
    <location>
        <begin position="50"/>
        <end position="138"/>
    </location>
</feature>
<keyword evidence="3" id="KW-0319">Glycerol metabolism</keyword>
<dbReference type="PANTHER" id="PTHR43620">
    <property type="entry name" value="GLYCEROPHOSPHORYL DIESTER PHOSPHODIESTERASE"/>
    <property type="match status" value="1"/>
</dbReference>
<dbReference type="GO" id="GO:0008889">
    <property type="term" value="F:glycerophosphodiester phosphodiesterase activity"/>
    <property type="evidence" value="ECO:0007669"/>
    <property type="project" value="UniProtKB-EC"/>
</dbReference>
<dbReference type="InterPro" id="IPR017946">
    <property type="entry name" value="PLC-like_Pdiesterase_TIM-brl"/>
</dbReference>
<evidence type="ECO:0000256" key="3">
    <source>
        <dbReference type="ARBA" id="ARBA00022798"/>
    </source>
</evidence>
<evidence type="ECO:0000256" key="5">
    <source>
        <dbReference type="ARBA" id="ARBA00047512"/>
    </source>
</evidence>
<organism evidence="8 9">
    <name type="scientific">Cardamine amara subsp. amara</name>
    <dbReference type="NCBI Taxonomy" id="228776"/>
    <lineage>
        <taxon>Eukaryota</taxon>
        <taxon>Viridiplantae</taxon>
        <taxon>Streptophyta</taxon>
        <taxon>Embryophyta</taxon>
        <taxon>Tracheophyta</taxon>
        <taxon>Spermatophyta</taxon>
        <taxon>Magnoliopsida</taxon>
        <taxon>eudicotyledons</taxon>
        <taxon>Gunneridae</taxon>
        <taxon>Pentapetalae</taxon>
        <taxon>rosids</taxon>
        <taxon>malvids</taxon>
        <taxon>Brassicales</taxon>
        <taxon>Brassicaceae</taxon>
        <taxon>Cardamineae</taxon>
        <taxon>Cardamine</taxon>
    </lineage>
</organism>
<accession>A0ABD0ZD56</accession>
<evidence type="ECO:0000256" key="1">
    <source>
        <dbReference type="ARBA" id="ARBA00012247"/>
    </source>
</evidence>
<dbReference type="SUPFAM" id="SSF51695">
    <property type="entry name" value="PLC-like phosphodiesterases"/>
    <property type="match status" value="1"/>
</dbReference>
<evidence type="ECO:0000256" key="2">
    <source>
        <dbReference type="ARBA" id="ARBA00022729"/>
    </source>
</evidence>
<comment type="catalytic activity">
    <reaction evidence="5">
        <text>a sn-glycero-3-phosphodiester + H2O = an alcohol + sn-glycerol 3-phosphate + H(+)</text>
        <dbReference type="Rhea" id="RHEA:12969"/>
        <dbReference type="ChEBI" id="CHEBI:15377"/>
        <dbReference type="ChEBI" id="CHEBI:15378"/>
        <dbReference type="ChEBI" id="CHEBI:30879"/>
        <dbReference type="ChEBI" id="CHEBI:57597"/>
        <dbReference type="ChEBI" id="CHEBI:83408"/>
        <dbReference type="EC" id="3.1.4.46"/>
    </reaction>
</comment>
<evidence type="ECO:0000256" key="6">
    <source>
        <dbReference type="SAM" id="Phobius"/>
    </source>
</evidence>
<name>A0ABD0ZD56_CARAN</name>
<dbReference type="Proteomes" id="UP001558713">
    <property type="component" value="Unassembled WGS sequence"/>
</dbReference>